<name>A0A8S2X7M9_9BILA</name>
<organism evidence="2 3">
    <name type="scientific">Didymodactylos carnosus</name>
    <dbReference type="NCBI Taxonomy" id="1234261"/>
    <lineage>
        <taxon>Eukaryota</taxon>
        <taxon>Metazoa</taxon>
        <taxon>Spiralia</taxon>
        <taxon>Gnathifera</taxon>
        <taxon>Rotifera</taxon>
        <taxon>Eurotatoria</taxon>
        <taxon>Bdelloidea</taxon>
        <taxon>Philodinida</taxon>
        <taxon>Philodinidae</taxon>
        <taxon>Didymodactylos</taxon>
    </lineage>
</organism>
<comment type="caution">
    <text evidence="2">The sequence shown here is derived from an EMBL/GenBank/DDBJ whole genome shotgun (WGS) entry which is preliminary data.</text>
</comment>
<reference evidence="2" key="1">
    <citation type="submission" date="2021-02" db="EMBL/GenBank/DDBJ databases">
        <authorList>
            <person name="Nowell W R."/>
        </authorList>
    </citation>
    <scope>NUCLEOTIDE SEQUENCE</scope>
</reference>
<dbReference type="Proteomes" id="UP000682733">
    <property type="component" value="Unassembled WGS sequence"/>
</dbReference>
<evidence type="ECO:0000313" key="3">
    <source>
        <dbReference type="Proteomes" id="UP000682733"/>
    </source>
</evidence>
<evidence type="ECO:0000313" key="1">
    <source>
        <dbReference type="EMBL" id="CAF1641794.1"/>
    </source>
</evidence>
<gene>
    <name evidence="1" type="ORF">OVA965_LOCUS44327</name>
    <name evidence="2" type="ORF">TMI583_LOCUS47065</name>
</gene>
<dbReference type="EMBL" id="CAJNOK010062682">
    <property type="protein sequence ID" value="CAF1641794.1"/>
    <property type="molecule type" value="Genomic_DNA"/>
</dbReference>
<dbReference type="EMBL" id="CAJOBA010089665">
    <property type="protein sequence ID" value="CAF4478924.1"/>
    <property type="molecule type" value="Genomic_DNA"/>
</dbReference>
<protein>
    <submittedName>
        <fullName evidence="2">Uncharacterized protein</fullName>
    </submittedName>
</protein>
<proteinExistence type="predicted"/>
<sequence>SRSDNPIDTLDKFWQIAKKQVDLNETYGTLLNLNLRRTQPNFMDNPESV</sequence>
<feature type="non-terminal residue" evidence="2">
    <location>
        <position position="1"/>
    </location>
</feature>
<evidence type="ECO:0000313" key="2">
    <source>
        <dbReference type="EMBL" id="CAF4478924.1"/>
    </source>
</evidence>
<accession>A0A8S2X7M9</accession>
<dbReference type="AlphaFoldDB" id="A0A8S2X7M9"/>
<dbReference type="Proteomes" id="UP000677228">
    <property type="component" value="Unassembled WGS sequence"/>
</dbReference>